<evidence type="ECO:0000313" key="1">
    <source>
        <dbReference type="EMBL" id="QHT98419.1"/>
    </source>
</evidence>
<protein>
    <recommendedName>
        <fullName evidence="2">GxxExxY protein</fullName>
    </recommendedName>
</protein>
<dbReference type="EMBL" id="MN740292">
    <property type="protein sequence ID" value="QHT98419.1"/>
    <property type="molecule type" value="Genomic_DNA"/>
</dbReference>
<dbReference type="Pfam" id="PF13366">
    <property type="entry name" value="PDDEXK_3"/>
    <property type="match status" value="1"/>
</dbReference>
<accession>A0A6C0J0N8</accession>
<organism evidence="1">
    <name type="scientific">viral metagenome</name>
    <dbReference type="NCBI Taxonomy" id="1070528"/>
    <lineage>
        <taxon>unclassified sequences</taxon>
        <taxon>metagenomes</taxon>
        <taxon>organismal metagenomes</taxon>
    </lineage>
</organism>
<proteinExistence type="predicted"/>
<name>A0A6C0J0N8_9ZZZZ</name>
<sequence>MKWDIEKIVKEVYSELGPGYSERVYHNAVEVILREKGIPYESERHILVRFRGHVVGQLRADIIIDNTVILELKAIKTLTDGMDQQARKYLDLTGLRLAYLVNFPLQPGREIEIRKLALGPSAGELSRAFDKIRDHHRVVSADLTQLLPGVHAPFSNETSPVPCSTEQPGPFD</sequence>
<dbReference type="AlphaFoldDB" id="A0A6C0J0N8"/>
<dbReference type="NCBIfam" id="TIGR04256">
    <property type="entry name" value="GxxExxY"/>
    <property type="match status" value="1"/>
</dbReference>
<reference evidence="1" key="1">
    <citation type="journal article" date="2020" name="Nature">
        <title>Giant virus diversity and host interactions through global metagenomics.</title>
        <authorList>
            <person name="Schulz F."/>
            <person name="Roux S."/>
            <person name="Paez-Espino D."/>
            <person name="Jungbluth S."/>
            <person name="Walsh D.A."/>
            <person name="Denef V.J."/>
            <person name="McMahon K.D."/>
            <person name="Konstantinidis K.T."/>
            <person name="Eloe-Fadrosh E.A."/>
            <person name="Kyrpides N.C."/>
            <person name="Woyke T."/>
        </authorList>
    </citation>
    <scope>NUCLEOTIDE SEQUENCE</scope>
    <source>
        <strain evidence="1">GVMAG-M-3300025652-16</strain>
    </source>
</reference>
<evidence type="ECO:0008006" key="2">
    <source>
        <dbReference type="Google" id="ProtNLM"/>
    </source>
</evidence>
<dbReference type="InterPro" id="IPR026350">
    <property type="entry name" value="GxxExxY"/>
</dbReference>